<proteinExistence type="predicted"/>
<dbReference type="Pfam" id="PF20151">
    <property type="entry name" value="DUF6533"/>
    <property type="match status" value="1"/>
</dbReference>
<feature type="transmembrane region" description="Helical" evidence="1">
    <location>
        <begin position="95"/>
        <end position="115"/>
    </location>
</feature>
<dbReference type="AlphaFoldDB" id="A0A4Y7QCG4"/>
<evidence type="ECO:0000256" key="1">
    <source>
        <dbReference type="SAM" id="Phobius"/>
    </source>
</evidence>
<feature type="domain" description="DUF6533" evidence="2">
    <location>
        <begin position="26"/>
        <end position="70"/>
    </location>
</feature>
<keyword evidence="1" id="KW-1133">Transmembrane helix</keyword>
<feature type="transmembrane region" description="Helical" evidence="1">
    <location>
        <begin position="171"/>
        <end position="192"/>
    </location>
</feature>
<feature type="transmembrane region" description="Helical" evidence="1">
    <location>
        <begin position="213"/>
        <end position="238"/>
    </location>
</feature>
<feature type="transmembrane region" description="Helical" evidence="1">
    <location>
        <begin position="63"/>
        <end position="83"/>
    </location>
</feature>
<accession>A0A4Y7QCG4</accession>
<keyword evidence="4" id="KW-1185">Reference proteome</keyword>
<keyword evidence="1" id="KW-0812">Transmembrane</keyword>
<evidence type="ECO:0000313" key="3">
    <source>
        <dbReference type="EMBL" id="TDL25274.1"/>
    </source>
</evidence>
<keyword evidence="1" id="KW-0472">Membrane</keyword>
<dbReference type="OrthoDB" id="3350812at2759"/>
<dbReference type="VEuPathDB" id="FungiDB:BD410DRAFT_785160"/>
<sequence length="310" mass="35481">MSNFHEMDSLPHEVLEPFIQRRFVNYITTATLVLAIWDYFVLLPEEVALIWPSRWTLSKCLFLLNRYSVFVDPIMLLYVLMVGNNEHSCSITGQIAGYICVIGFKICQLILILRTYAVWGCKLNKPLTILLFLYLCLTGLDFWAGHKYIAGLEAIIIPGAPGCALVATNRWVWWPIMQLMIIESALIILLAYKALQHFRIGRTSLITVMYYDGLLYYICIQVTLIANLVVVLVTTVALKSFLIDLQRVFHSVLCARILLHIRRVHKTDVLQSDETLPTMALATNQRSFYLDDMGTTDIQFYRSEGTTIVS</sequence>
<dbReference type="EMBL" id="ML170164">
    <property type="protein sequence ID" value="TDL25274.1"/>
    <property type="molecule type" value="Genomic_DNA"/>
</dbReference>
<evidence type="ECO:0000259" key="2">
    <source>
        <dbReference type="Pfam" id="PF20151"/>
    </source>
</evidence>
<dbReference type="Proteomes" id="UP000294933">
    <property type="component" value="Unassembled WGS sequence"/>
</dbReference>
<organism evidence="3 4">
    <name type="scientific">Rickenella mellea</name>
    <dbReference type="NCBI Taxonomy" id="50990"/>
    <lineage>
        <taxon>Eukaryota</taxon>
        <taxon>Fungi</taxon>
        <taxon>Dikarya</taxon>
        <taxon>Basidiomycota</taxon>
        <taxon>Agaricomycotina</taxon>
        <taxon>Agaricomycetes</taxon>
        <taxon>Hymenochaetales</taxon>
        <taxon>Rickenellaceae</taxon>
        <taxon>Rickenella</taxon>
    </lineage>
</organism>
<gene>
    <name evidence="3" type="ORF">BD410DRAFT_785160</name>
</gene>
<feature type="transmembrane region" description="Helical" evidence="1">
    <location>
        <begin position="23"/>
        <end position="42"/>
    </location>
</feature>
<dbReference type="InterPro" id="IPR045340">
    <property type="entry name" value="DUF6533"/>
</dbReference>
<name>A0A4Y7QCG4_9AGAM</name>
<reference evidence="3 4" key="1">
    <citation type="submission" date="2018-06" db="EMBL/GenBank/DDBJ databases">
        <title>A transcriptomic atlas of mushroom development highlights an independent origin of complex multicellularity.</title>
        <authorList>
            <consortium name="DOE Joint Genome Institute"/>
            <person name="Krizsan K."/>
            <person name="Almasi E."/>
            <person name="Merenyi Z."/>
            <person name="Sahu N."/>
            <person name="Viragh M."/>
            <person name="Koszo T."/>
            <person name="Mondo S."/>
            <person name="Kiss B."/>
            <person name="Balint B."/>
            <person name="Kues U."/>
            <person name="Barry K."/>
            <person name="Hegedus J.C."/>
            <person name="Henrissat B."/>
            <person name="Johnson J."/>
            <person name="Lipzen A."/>
            <person name="Ohm R."/>
            <person name="Nagy I."/>
            <person name="Pangilinan J."/>
            <person name="Yan J."/>
            <person name="Xiong Y."/>
            <person name="Grigoriev I.V."/>
            <person name="Hibbett D.S."/>
            <person name="Nagy L.G."/>
        </authorList>
    </citation>
    <scope>NUCLEOTIDE SEQUENCE [LARGE SCALE GENOMIC DNA]</scope>
    <source>
        <strain evidence="3 4">SZMC22713</strain>
    </source>
</reference>
<evidence type="ECO:0000313" key="4">
    <source>
        <dbReference type="Proteomes" id="UP000294933"/>
    </source>
</evidence>
<feature type="transmembrane region" description="Helical" evidence="1">
    <location>
        <begin position="127"/>
        <end position="144"/>
    </location>
</feature>
<protein>
    <recommendedName>
        <fullName evidence="2">DUF6533 domain-containing protein</fullName>
    </recommendedName>
</protein>